<proteinExistence type="predicted"/>
<sequence length="63" mass="7392">MPQLSPMSWVMVICVFLVCFIWFSVMLWWVADSSYGISFAEKKVKVDSSKKQMKWSFGSVYLK</sequence>
<keyword evidence="1" id="KW-0812">Transmembrane</keyword>
<organism evidence="2">
    <name type="scientific">Lepidodesma languilati</name>
    <dbReference type="NCBI Taxonomy" id="1798241"/>
    <lineage>
        <taxon>Eukaryota</taxon>
        <taxon>Metazoa</taxon>
        <taxon>Spiralia</taxon>
        <taxon>Lophotrochozoa</taxon>
        <taxon>Mollusca</taxon>
        <taxon>Bivalvia</taxon>
        <taxon>Autobranchia</taxon>
        <taxon>Heteroconchia</taxon>
        <taxon>Palaeoheterodonta</taxon>
        <taxon>Unionida</taxon>
        <taxon>Unionoidea</taxon>
        <taxon>Unionidae</taxon>
        <taxon>Anodontinae</taxon>
        <taxon>Lepidodesma</taxon>
    </lineage>
</organism>
<dbReference type="GeneID" id="26898989"/>
<reference evidence="2" key="1">
    <citation type="journal article" date="2015" name="Mitochondrial DNA">
        <title>The complete maternal mitochondrial genome of rare Chinese freshwater mussel Lepidodesma languilati (Bivalvia: Unionidae: Unioninae).</title>
        <authorList>
            <person name="Zhou C.H."/>
            <person name="Ouyang S."/>
            <person name="Wu X.P."/>
            <person name="Ding M.H."/>
        </authorList>
    </citation>
    <scope>NUCLEOTIDE SEQUENCE</scope>
</reference>
<gene>
    <name evidence="2" type="primary">atp8</name>
</gene>
<keyword evidence="2" id="KW-0496">Mitochondrion</keyword>
<dbReference type="RefSeq" id="YP_009236571.1">
    <property type="nucleotide sequence ID" value="NC_029491.1"/>
</dbReference>
<accession>A0A140CQ34</accession>
<evidence type="ECO:0000256" key="1">
    <source>
        <dbReference type="SAM" id="Phobius"/>
    </source>
</evidence>
<evidence type="ECO:0000313" key="2">
    <source>
        <dbReference type="EMBL" id="AMH85895.1"/>
    </source>
</evidence>
<dbReference type="CTD" id="4509"/>
<dbReference type="AlphaFoldDB" id="A0A140CQ34"/>
<dbReference type="EMBL" id="KT381195">
    <property type="protein sequence ID" value="AMH85895.1"/>
    <property type="molecule type" value="Genomic_DNA"/>
</dbReference>
<protein>
    <submittedName>
        <fullName evidence="2">ATP synthase F0 subunit 8</fullName>
    </submittedName>
</protein>
<keyword evidence="1" id="KW-0472">Membrane</keyword>
<feature type="transmembrane region" description="Helical" evidence="1">
    <location>
        <begin position="6"/>
        <end position="30"/>
    </location>
</feature>
<keyword evidence="1" id="KW-1133">Transmembrane helix</keyword>
<geneLocation type="mitochondrion" evidence="2"/>
<name>A0A140CQ34_9BIVA</name>